<name>A0AAV4VUL8_9ARAC</name>
<evidence type="ECO:0000256" key="1">
    <source>
        <dbReference type="SAM" id="MobiDB-lite"/>
    </source>
</evidence>
<dbReference type="EMBL" id="BPLQ01013634">
    <property type="protein sequence ID" value="GIY73678.1"/>
    <property type="molecule type" value="Genomic_DNA"/>
</dbReference>
<dbReference type="AlphaFoldDB" id="A0AAV4VUL8"/>
<sequence>MPPQASGDEGDGNEVDMTKYSPLSPEDILSQKNNGNEKQKLRPASPSSIQLMWRRTNYSYAQRHDALLARLRDILQPYVKGTDLYDLKARDYVAMLDRLLRQMKDDNNAVSPLLFLL</sequence>
<reference evidence="2 3" key="1">
    <citation type="submission" date="2021-06" db="EMBL/GenBank/DDBJ databases">
        <title>Caerostris darwini draft genome.</title>
        <authorList>
            <person name="Kono N."/>
            <person name="Arakawa K."/>
        </authorList>
    </citation>
    <scope>NUCLEOTIDE SEQUENCE [LARGE SCALE GENOMIC DNA]</scope>
</reference>
<feature type="region of interest" description="Disordered" evidence="1">
    <location>
        <begin position="1"/>
        <end position="46"/>
    </location>
</feature>
<dbReference type="Proteomes" id="UP001054837">
    <property type="component" value="Unassembled WGS sequence"/>
</dbReference>
<accession>A0AAV4VUL8</accession>
<organism evidence="2 3">
    <name type="scientific">Caerostris darwini</name>
    <dbReference type="NCBI Taxonomy" id="1538125"/>
    <lineage>
        <taxon>Eukaryota</taxon>
        <taxon>Metazoa</taxon>
        <taxon>Ecdysozoa</taxon>
        <taxon>Arthropoda</taxon>
        <taxon>Chelicerata</taxon>
        <taxon>Arachnida</taxon>
        <taxon>Araneae</taxon>
        <taxon>Araneomorphae</taxon>
        <taxon>Entelegynae</taxon>
        <taxon>Araneoidea</taxon>
        <taxon>Araneidae</taxon>
        <taxon>Caerostris</taxon>
    </lineage>
</organism>
<protein>
    <submittedName>
        <fullName evidence="2">Uncharacterized protein</fullName>
    </submittedName>
</protein>
<proteinExistence type="predicted"/>
<evidence type="ECO:0000313" key="2">
    <source>
        <dbReference type="EMBL" id="GIY73678.1"/>
    </source>
</evidence>
<evidence type="ECO:0000313" key="3">
    <source>
        <dbReference type="Proteomes" id="UP001054837"/>
    </source>
</evidence>
<gene>
    <name evidence="2" type="ORF">CDAR_463991</name>
</gene>
<comment type="caution">
    <text evidence="2">The sequence shown here is derived from an EMBL/GenBank/DDBJ whole genome shotgun (WGS) entry which is preliminary data.</text>
</comment>
<keyword evidence="3" id="KW-1185">Reference proteome</keyword>